<keyword evidence="8 9" id="KW-0131">Cell cycle</keyword>
<dbReference type="AlphaFoldDB" id="A0A511HB61"/>
<dbReference type="InterPro" id="IPR034746">
    <property type="entry name" value="POTRA"/>
</dbReference>
<dbReference type="GO" id="GO:0090529">
    <property type="term" value="P:cell septum assembly"/>
    <property type="evidence" value="ECO:0007669"/>
    <property type="project" value="InterPro"/>
</dbReference>
<comment type="function">
    <text evidence="9">Essential cell division protein.</text>
</comment>
<keyword evidence="6 9" id="KW-1133">Transmembrane helix</keyword>
<accession>A0A511HB61</accession>
<evidence type="ECO:0000256" key="3">
    <source>
        <dbReference type="ARBA" id="ARBA00022519"/>
    </source>
</evidence>
<evidence type="ECO:0000313" key="11">
    <source>
        <dbReference type="EMBL" id="GEL70801.1"/>
    </source>
</evidence>
<dbReference type="GO" id="GO:0032153">
    <property type="term" value="C:cell division site"/>
    <property type="evidence" value="ECO:0007669"/>
    <property type="project" value="UniProtKB-UniRule"/>
</dbReference>
<dbReference type="GO" id="GO:0005886">
    <property type="term" value="C:plasma membrane"/>
    <property type="evidence" value="ECO:0007669"/>
    <property type="project" value="UniProtKB-SubCell"/>
</dbReference>
<sequence>MAPEPGTACVNPFLPMAFGKSKNRRRQDAAQQKEAVRGAVRSHGPGVLKVLGLTLGTGLLVWGGVALREWALTSPRFELEAVSFSGLQRASRVELLRLAALTKGQNLWTLDVDALERAMHQHPWLRTVEVTRRFPNRVSVEVTEHVPVAMAVLGELYVLDEEGEPFKRVTPGDGLDLPLVTGLDREGYVADPAAARERLRSALTVASAYARLSPEKAEQLSEVRLEAQSLALVTASGQEVRLGEGDSEVKLQRLARVRRELGARGLAAEIIHLDNRARPGWVAVKISSPASERSGASMR</sequence>
<dbReference type="Proteomes" id="UP000321224">
    <property type="component" value="Unassembled WGS sequence"/>
</dbReference>
<dbReference type="HAMAP" id="MF_00911">
    <property type="entry name" value="FtsQ_subfam"/>
    <property type="match status" value="1"/>
</dbReference>
<keyword evidence="2 9" id="KW-1003">Cell membrane</keyword>
<comment type="subcellular location">
    <subcellularLocation>
        <location evidence="9">Cell membrane</location>
        <topology evidence="9">Single-pass type II membrane protein</topology>
    </subcellularLocation>
    <subcellularLocation>
        <location evidence="1">Membrane</location>
    </subcellularLocation>
    <text evidence="9">Localizes to the division septum.</text>
</comment>
<dbReference type="InterPro" id="IPR026579">
    <property type="entry name" value="FtsQ"/>
</dbReference>
<evidence type="ECO:0000256" key="5">
    <source>
        <dbReference type="ARBA" id="ARBA00022692"/>
    </source>
</evidence>
<dbReference type="InterPro" id="IPR045335">
    <property type="entry name" value="FtsQ_C_sf"/>
</dbReference>
<proteinExistence type="inferred from homology"/>
<evidence type="ECO:0000256" key="9">
    <source>
        <dbReference type="HAMAP-Rule" id="MF_00911"/>
    </source>
</evidence>
<evidence type="ECO:0000256" key="8">
    <source>
        <dbReference type="ARBA" id="ARBA00023306"/>
    </source>
</evidence>
<dbReference type="InterPro" id="IPR013685">
    <property type="entry name" value="POTRA_FtsQ_type"/>
</dbReference>
<name>A0A511HB61_9BACT</name>
<keyword evidence="4 9" id="KW-0132">Cell division</keyword>
<dbReference type="Gene3D" id="3.40.50.11690">
    <property type="entry name" value="Cell division protein FtsQ/DivIB"/>
    <property type="match status" value="1"/>
</dbReference>
<keyword evidence="3" id="KW-0997">Cell inner membrane</keyword>
<protein>
    <recommendedName>
        <fullName evidence="9">Cell division protein FtsQ</fullName>
    </recommendedName>
</protein>
<keyword evidence="7 9" id="KW-0472">Membrane</keyword>
<feature type="domain" description="POTRA" evidence="10">
    <location>
        <begin position="77"/>
        <end position="145"/>
    </location>
</feature>
<dbReference type="GO" id="GO:0043093">
    <property type="term" value="P:FtsZ-dependent cytokinesis"/>
    <property type="evidence" value="ECO:0007669"/>
    <property type="project" value="UniProtKB-UniRule"/>
</dbReference>
<dbReference type="EMBL" id="BJVY01000011">
    <property type="protein sequence ID" value="GEL70801.1"/>
    <property type="molecule type" value="Genomic_DNA"/>
</dbReference>
<dbReference type="Pfam" id="PF08478">
    <property type="entry name" value="POTRA_1"/>
    <property type="match status" value="1"/>
</dbReference>
<evidence type="ECO:0000256" key="4">
    <source>
        <dbReference type="ARBA" id="ARBA00022618"/>
    </source>
</evidence>
<dbReference type="PROSITE" id="PS51779">
    <property type="entry name" value="POTRA"/>
    <property type="match status" value="1"/>
</dbReference>
<evidence type="ECO:0000256" key="2">
    <source>
        <dbReference type="ARBA" id="ARBA00022475"/>
    </source>
</evidence>
<evidence type="ECO:0000256" key="7">
    <source>
        <dbReference type="ARBA" id="ARBA00023136"/>
    </source>
</evidence>
<dbReference type="InterPro" id="IPR005548">
    <property type="entry name" value="Cell_div_FtsQ/DivIB_C"/>
</dbReference>
<evidence type="ECO:0000256" key="6">
    <source>
        <dbReference type="ARBA" id="ARBA00022989"/>
    </source>
</evidence>
<comment type="caution">
    <text evidence="11">The sequence shown here is derived from an EMBL/GenBank/DDBJ whole genome shotgun (WGS) entry which is preliminary data.</text>
</comment>
<organism evidence="11 12">
    <name type="scientific">Myxococcus virescens</name>
    <dbReference type="NCBI Taxonomy" id="83456"/>
    <lineage>
        <taxon>Bacteria</taxon>
        <taxon>Pseudomonadati</taxon>
        <taxon>Myxococcota</taxon>
        <taxon>Myxococcia</taxon>
        <taxon>Myxococcales</taxon>
        <taxon>Cystobacterineae</taxon>
        <taxon>Myxococcaceae</taxon>
        <taxon>Myxococcus</taxon>
    </lineage>
</organism>
<dbReference type="Pfam" id="PF03799">
    <property type="entry name" value="FtsQ_DivIB_C"/>
    <property type="match status" value="1"/>
</dbReference>
<evidence type="ECO:0000256" key="1">
    <source>
        <dbReference type="ARBA" id="ARBA00004370"/>
    </source>
</evidence>
<keyword evidence="5 9" id="KW-0812">Transmembrane</keyword>
<gene>
    <name evidence="9" type="primary">ftsQ</name>
    <name evidence="11" type="ORF">MVI01_25850</name>
</gene>
<dbReference type="Gene3D" id="3.10.20.310">
    <property type="entry name" value="membrane protein fhac"/>
    <property type="match status" value="1"/>
</dbReference>
<evidence type="ECO:0000259" key="10">
    <source>
        <dbReference type="PROSITE" id="PS51779"/>
    </source>
</evidence>
<evidence type="ECO:0000313" key="12">
    <source>
        <dbReference type="Proteomes" id="UP000321224"/>
    </source>
</evidence>
<comment type="similarity">
    <text evidence="9">Belongs to the FtsQ/DivIB family. FtsQ subfamily.</text>
</comment>
<dbReference type="PANTHER" id="PTHR35851:SF1">
    <property type="entry name" value="CELL DIVISION PROTEIN FTSQ"/>
    <property type="match status" value="1"/>
</dbReference>
<reference evidence="11 12" key="1">
    <citation type="submission" date="2019-07" db="EMBL/GenBank/DDBJ databases">
        <title>Whole genome shotgun sequence of Myxococcus virescens NBRC 100334.</title>
        <authorList>
            <person name="Hosoyama A."/>
            <person name="Uohara A."/>
            <person name="Ohji S."/>
            <person name="Ichikawa N."/>
        </authorList>
    </citation>
    <scope>NUCLEOTIDE SEQUENCE [LARGE SCALE GENOMIC DNA]</scope>
    <source>
        <strain evidence="11 12">NBRC 100334</strain>
    </source>
</reference>
<dbReference type="PANTHER" id="PTHR35851">
    <property type="entry name" value="CELL DIVISION PROTEIN FTSQ"/>
    <property type="match status" value="1"/>
</dbReference>